<sequence>MRFDLFFFFEIVYGARPLKRYLEKHITTELSKLIIEMKLQQHSHVTIDTDAHDQFQFQIQQLQRTTSRSPSKPAYMRRRTYEGLDEEPMMDVDNDEEYNNFSGYDDKKDSPQTFSKRLKQSPR</sequence>
<dbReference type="Proteomes" id="UP000681967">
    <property type="component" value="Unassembled WGS sequence"/>
</dbReference>
<protein>
    <recommendedName>
        <fullName evidence="4">Clp ATPase C-terminal domain-containing protein</fullName>
    </recommendedName>
</protein>
<keyword evidence="2" id="KW-0067">ATP-binding</keyword>
<feature type="domain" description="Clp ATPase C-terminal" evidence="4">
    <location>
        <begin position="10"/>
        <end position="47"/>
    </location>
</feature>
<dbReference type="EMBL" id="CAJOBH010242660">
    <property type="protein sequence ID" value="CAF5114661.1"/>
    <property type="molecule type" value="Genomic_DNA"/>
</dbReference>
<dbReference type="GO" id="GO:0005524">
    <property type="term" value="F:ATP binding"/>
    <property type="evidence" value="ECO:0007669"/>
    <property type="project" value="UniProtKB-KW"/>
</dbReference>
<feature type="non-terminal residue" evidence="5">
    <location>
        <position position="1"/>
    </location>
</feature>
<feature type="region of interest" description="Disordered" evidence="3">
    <location>
        <begin position="61"/>
        <end position="123"/>
    </location>
</feature>
<evidence type="ECO:0000256" key="2">
    <source>
        <dbReference type="ARBA" id="ARBA00022840"/>
    </source>
</evidence>
<dbReference type="Gene3D" id="1.10.8.60">
    <property type="match status" value="1"/>
</dbReference>
<keyword evidence="1" id="KW-0547">Nucleotide-binding</keyword>
<comment type="caution">
    <text evidence="5">The sequence shown here is derived from an EMBL/GenBank/DDBJ whole genome shotgun (WGS) entry which is preliminary data.</text>
</comment>
<organism evidence="5 6">
    <name type="scientific">Rotaria magnacalcarata</name>
    <dbReference type="NCBI Taxonomy" id="392030"/>
    <lineage>
        <taxon>Eukaryota</taxon>
        <taxon>Metazoa</taxon>
        <taxon>Spiralia</taxon>
        <taxon>Gnathifera</taxon>
        <taxon>Rotifera</taxon>
        <taxon>Eurotatoria</taxon>
        <taxon>Bdelloidea</taxon>
        <taxon>Philodinida</taxon>
        <taxon>Philodinidae</taxon>
        <taxon>Rotaria</taxon>
    </lineage>
</organism>
<evidence type="ECO:0000256" key="1">
    <source>
        <dbReference type="ARBA" id="ARBA00022741"/>
    </source>
</evidence>
<dbReference type="AlphaFoldDB" id="A0A8S3FEG2"/>
<name>A0A8S3FEG2_9BILA</name>
<evidence type="ECO:0000313" key="5">
    <source>
        <dbReference type="EMBL" id="CAF5114661.1"/>
    </source>
</evidence>
<gene>
    <name evidence="5" type="ORF">BYL167_LOCUS66194</name>
</gene>
<feature type="compositionally biased region" description="Acidic residues" evidence="3">
    <location>
        <begin position="83"/>
        <end position="98"/>
    </location>
</feature>
<evidence type="ECO:0000259" key="4">
    <source>
        <dbReference type="Pfam" id="PF10431"/>
    </source>
</evidence>
<dbReference type="InterPro" id="IPR019489">
    <property type="entry name" value="Clp_ATPase_C"/>
</dbReference>
<evidence type="ECO:0000313" key="6">
    <source>
        <dbReference type="Proteomes" id="UP000681967"/>
    </source>
</evidence>
<dbReference type="Pfam" id="PF10431">
    <property type="entry name" value="ClpB_D2-small"/>
    <property type="match status" value="1"/>
</dbReference>
<evidence type="ECO:0000256" key="3">
    <source>
        <dbReference type="SAM" id="MobiDB-lite"/>
    </source>
</evidence>
<accession>A0A8S3FEG2</accession>
<reference evidence="5" key="1">
    <citation type="submission" date="2021-02" db="EMBL/GenBank/DDBJ databases">
        <authorList>
            <person name="Nowell W R."/>
        </authorList>
    </citation>
    <scope>NUCLEOTIDE SEQUENCE</scope>
</reference>
<proteinExistence type="predicted"/>